<dbReference type="GO" id="GO:0001006">
    <property type="term" value="F:RNA polymerase III type 3 promoter sequence-specific DNA binding"/>
    <property type="evidence" value="ECO:0007669"/>
    <property type="project" value="TreeGrafter"/>
</dbReference>
<dbReference type="AlphaFoldDB" id="A0AAV7YJZ6"/>
<dbReference type="Proteomes" id="UP001146793">
    <property type="component" value="Unassembled WGS sequence"/>
</dbReference>
<dbReference type="Gene3D" id="1.10.10.60">
    <property type="entry name" value="Homeodomain-like"/>
    <property type="match status" value="3"/>
</dbReference>
<keyword evidence="3" id="KW-0238">DNA-binding</keyword>
<sequence length="539" mass="63323">MKINCLHIYTPTRLGDYFRVFSSTNKASEKAKKNQKPRAKSLEFYQILSVHLKKDQDLHLKWTKKDDLKLQKLVKERKLKDWGIIASHFNGFKSTDCLKHYRHINSIEDNKGTWNSVEDEILKEAVKNIGDKSWSHVSCLVPGRNSKQCRERWRNQLNPNINHSPISLEEEELLIKKQAEIGNKWSQIAKFFDGRTDNMLKNVWHSLCTQRGFKSKKQPKQNKKQFDMEKNEKEEKKDKENNNKDQEIEKETNSKITIKKRIKTKNNNKKTIKKKKSTSKKRLYNTRKRKGRKRIIIKSLNNGKTKTSQKVRKTVKQENCFQNSQEKNISLNELKEGTDLQKNNLESNLNFENSNLFDLDFELTEPSLSFGIELERNLKPLSLSPQLLTPIPISYQLPTPIATSTAGRKHKKTQKKTLQINKNSLNSNMDNEFITNFQTINYENNAFDDNIIEDNNDNPNFDHDVNFNFENDDDDDDDDDDALIDNSNYEIDTIFEEIFNQDHLHENNTYTDSSNTPFFEGQNDLFNLKNEEFSNGYFF</sequence>
<evidence type="ECO:0000259" key="7">
    <source>
        <dbReference type="PROSITE" id="PS50090"/>
    </source>
</evidence>
<gene>
    <name evidence="9" type="ORF">M0812_24259</name>
</gene>
<dbReference type="InterPro" id="IPR051575">
    <property type="entry name" value="Myb-like_DNA-bd"/>
</dbReference>
<feature type="compositionally biased region" description="Acidic residues" evidence="6">
    <location>
        <begin position="470"/>
        <end position="483"/>
    </location>
</feature>
<name>A0AAV7YJZ6_9EUKA</name>
<feature type="domain" description="Myb-like" evidence="7">
    <location>
        <begin position="158"/>
        <end position="208"/>
    </location>
</feature>
<accession>A0AAV7YJZ6</accession>
<evidence type="ECO:0000313" key="10">
    <source>
        <dbReference type="Proteomes" id="UP001146793"/>
    </source>
</evidence>
<protein>
    <submittedName>
        <fullName evidence="9">Transcription factor myb119-related</fullName>
    </submittedName>
</protein>
<comment type="caution">
    <text evidence="9">The sequence shown here is derived from an EMBL/GenBank/DDBJ whole genome shotgun (WGS) entry which is preliminary data.</text>
</comment>
<evidence type="ECO:0000256" key="2">
    <source>
        <dbReference type="ARBA" id="ARBA00023015"/>
    </source>
</evidence>
<feature type="domain" description="HTH myb-type" evidence="8">
    <location>
        <begin position="110"/>
        <end position="161"/>
    </location>
</feature>
<dbReference type="PROSITE" id="PS51294">
    <property type="entry name" value="HTH_MYB"/>
    <property type="match status" value="2"/>
</dbReference>
<dbReference type="FunFam" id="1.10.10.60:FF:000010">
    <property type="entry name" value="Transcriptional activator Myb isoform A"/>
    <property type="match status" value="1"/>
</dbReference>
<keyword evidence="4" id="KW-0804">Transcription</keyword>
<dbReference type="InterPro" id="IPR009057">
    <property type="entry name" value="Homeodomain-like_sf"/>
</dbReference>
<dbReference type="PROSITE" id="PS50090">
    <property type="entry name" value="MYB_LIKE"/>
    <property type="match status" value="3"/>
</dbReference>
<dbReference type="SMART" id="SM00717">
    <property type="entry name" value="SANT"/>
    <property type="match status" value="3"/>
</dbReference>
<proteinExistence type="predicted"/>
<feature type="compositionally biased region" description="Basic residues" evidence="6">
    <location>
        <begin position="213"/>
        <end position="223"/>
    </location>
</feature>
<dbReference type="SUPFAM" id="SSF46689">
    <property type="entry name" value="Homeodomain-like"/>
    <property type="match status" value="2"/>
</dbReference>
<evidence type="ECO:0000256" key="4">
    <source>
        <dbReference type="ARBA" id="ARBA00023163"/>
    </source>
</evidence>
<dbReference type="PANTHER" id="PTHR46621">
    <property type="entry name" value="SNRNA-ACTIVATING PROTEIN COMPLEX SUBUNIT 4"/>
    <property type="match status" value="1"/>
</dbReference>
<feature type="domain" description="Myb-like" evidence="7">
    <location>
        <begin position="106"/>
        <end position="157"/>
    </location>
</feature>
<evidence type="ECO:0000256" key="5">
    <source>
        <dbReference type="ARBA" id="ARBA00023242"/>
    </source>
</evidence>
<dbReference type="GO" id="GO:0000978">
    <property type="term" value="F:RNA polymerase II cis-regulatory region sequence-specific DNA binding"/>
    <property type="evidence" value="ECO:0007669"/>
    <property type="project" value="TreeGrafter"/>
</dbReference>
<feature type="domain" description="HTH myb-type" evidence="8">
    <location>
        <begin position="162"/>
        <end position="212"/>
    </location>
</feature>
<keyword evidence="2" id="KW-0805">Transcription regulation</keyword>
<evidence type="ECO:0000313" key="9">
    <source>
        <dbReference type="EMBL" id="KAJ3428921.1"/>
    </source>
</evidence>
<dbReference type="GO" id="GO:0019185">
    <property type="term" value="C:snRNA-activating protein complex"/>
    <property type="evidence" value="ECO:0007669"/>
    <property type="project" value="TreeGrafter"/>
</dbReference>
<dbReference type="EMBL" id="JANTQA010000057">
    <property type="protein sequence ID" value="KAJ3428921.1"/>
    <property type="molecule type" value="Genomic_DNA"/>
</dbReference>
<dbReference type="GO" id="GO:0042795">
    <property type="term" value="P:snRNA transcription by RNA polymerase II"/>
    <property type="evidence" value="ECO:0007669"/>
    <property type="project" value="TreeGrafter"/>
</dbReference>
<evidence type="ECO:0000256" key="1">
    <source>
        <dbReference type="ARBA" id="ARBA00022737"/>
    </source>
</evidence>
<evidence type="ECO:0000256" key="3">
    <source>
        <dbReference type="ARBA" id="ARBA00023125"/>
    </source>
</evidence>
<feature type="domain" description="Myb-like" evidence="7">
    <location>
        <begin position="61"/>
        <end position="105"/>
    </location>
</feature>
<feature type="compositionally biased region" description="Basic and acidic residues" evidence="6">
    <location>
        <begin position="224"/>
        <end position="253"/>
    </location>
</feature>
<dbReference type="PANTHER" id="PTHR46621:SF1">
    <property type="entry name" value="SNRNA-ACTIVATING PROTEIN COMPLEX SUBUNIT 4"/>
    <property type="match status" value="1"/>
</dbReference>
<keyword evidence="5" id="KW-0539">Nucleus</keyword>
<evidence type="ECO:0000259" key="8">
    <source>
        <dbReference type="PROSITE" id="PS51294"/>
    </source>
</evidence>
<dbReference type="CDD" id="cd00167">
    <property type="entry name" value="SANT"/>
    <property type="match status" value="3"/>
</dbReference>
<feature type="region of interest" description="Disordered" evidence="6">
    <location>
        <begin position="452"/>
        <end position="483"/>
    </location>
</feature>
<feature type="region of interest" description="Disordered" evidence="6">
    <location>
        <begin position="212"/>
        <end position="293"/>
    </location>
</feature>
<evidence type="ECO:0000256" key="6">
    <source>
        <dbReference type="SAM" id="MobiDB-lite"/>
    </source>
</evidence>
<dbReference type="GO" id="GO:0042796">
    <property type="term" value="P:snRNA transcription by RNA polymerase III"/>
    <property type="evidence" value="ECO:0007669"/>
    <property type="project" value="TreeGrafter"/>
</dbReference>
<dbReference type="Pfam" id="PF13921">
    <property type="entry name" value="Myb_DNA-bind_6"/>
    <property type="match status" value="1"/>
</dbReference>
<dbReference type="InterPro" id="IPR001005">
    <property type="entry name" value="SANT/Myb"/>
</dbReference>
<organism evidence="9 10">
    <name type="scientific">Anaeramoeba flamelloides</name>
    <dbReference type="NCBI Taxonomy" id="1746091"/>
    <lineage>
        <taxon>Eukaryota</taxon>
        <taxon>Metamonada</taxon>
        <taxon>Anaeramoebidae</taxon>
        <taxon>Anaeramoeba</taxon>
    </lineage>
</organism>
<dbReference type="InterPro" id="IPR017930">
    <property type="entry name" value="Myb_dom"/>
</dbReference>
<keyword evidence="1" id="KW-0677">Repeat</keyword>
<reference evidence="9" key="1">
    <citation type="submission" date="2022-08" db="EMBL/GenBank/DDBJ databases">
        <title>Novel sulphate-reducing endosymbionts in the free-living metamonad Anaeramoeba.</title>
        <authorList>
            <person name="Jerlstrom-Hultqvist J."/>
            <person name="Cepicka I."/>
            <person name="Gallot-Lavallee L."/>
            <person name="Salas-Leiva D."/>
            <person name="Curtis B.A."/>
            <person name="Zahonova K."/>
            <person name="Pipaliya S."/>
            <person name="Dacks J."/>
            <person name="Roger A.J."/>
        </authorList>
    </citation>
    <scope>NUCLEOTIDE SEQUENCE</scope>
    <source>
        <strain evidence="9">Busselton2</strain>
    </source>
</reference>
<feature type="compositionally biased region" description="Basic residues" evidence="6">
    <location>
        <begin position="257"/>
        <end position="293"/>
    </location>
</feature>